<comment type="function">
    <text evidence="1 11">Essential for recycling GMP and indirectly, cGMP.</text>
</comment>
<dbReference type="EMBL" id="JAXAVX010000001">
    <property type="protein sequence ID" value="MDX8150050.1"/>
    <property type="molecule type" value="Genomic_DNA"/>
</dbReference>
<evidence type="ECO:0000256" key="9">
    <source>
        <dbReference type="ARBA" id="ARBA00030128"/>
    </source>
</evidence>
<gene>
    <name evidence="11 13" type="primary">gmk</name>
    <name evidence="13" type="ORF">SK069_00465</name>
</gene>
<keyword evidence="5 11" id="KW-0808">Transferase</keyword>
<dbReference type="InterPro" id="IPR017665">
    <property type="entry name" value="Guanylate_kinase"/>
</dbReference>
<evidence type="ECO:0000256" key="6">
    <source>
        <dbReference type="ARBA" id="ARBA00022741"/>
    </source>
</evidence>
<comment type="subcellular location">
    <subcellularLocation>
        <location evidence="11">Cytoplasm</location>
    </subcellularLocation>
</comment>
<evidence type="ECO:0000256" key="8">
    <source>
        <dbReference type="ARBA" id="ARBA00022840"/>
    </source>
</evidence>
<feature type="binding site" evidence="11">
    <location>
        <begin position="9"/>
        <end position="16"/>
    </location>
    <ligand>
        <name>ATP</name>
        <dbReference type="ChEBI" id="CHEBI:30616"/>
    </ligand>
</feature>
<keyword evidence="14" id="KW-1185">Reference proteome</keyword>
<organism evidence="13 14">
    <name type="scientific">Patulibacter brassicae</name>
    <dbReference type="NCBI Taxonomy" id="1705717"/>
    <lineage>
        <taxon>Bacteria</taxon>
        <taxon>Bacillati</taxon>
        <taxon>Actinomycetota</taxon>
        <taxon>Thermoleophilia</taxon>
        <taxon>Solirubrobacterales</taxon>
        <taxon>Patulibacteraceae</taxon>
        <taxon>Patulibacter</taxon>
    </lineage>
</organism>
<evidence type="ECO:0000256" key="5">
    <source>
        <dbReference type="ARBA" id="ARBA00022679"/>
    </source>
</evidence>
<comment type="catalytic activity">
    <reaction evidence="10 11">
        <text>GMP + ATP = GDP + ADP</text>
        <dbReference type="Rhea" id="RHEA:20780"/>
        <dbReference type="ChEBI" id="CHEBI:30616"/>
        <dbReference type="ChEBI" id="CHEBI:58115"/>
        <dbReference type="ChEBI" id="CHEBI:58189"/>
        <dbReference type="ChEBI" id="CHEBI:456216"/>
        <dbReference type="EC" id="2.7.4.8"/>
    </reaction>
</comment>
<keyword evidence="11" id="KW-0963">Cytoplasm</keyword>
<dbReference type="NCBIfam" id="TIGR03263">
    <property type="entry name" value="guanyl_kin"/>
    <property type="match status" value="1"/>
</dbReference>
<comment type="similarity">
    <text evidence="2 11">Belongs to the guanylate kinase family.</text>
</comment>
<dbReference type="PANTHER" id="PTHR23117:SF13">
    <property type="entry name" value="GUANYLATE KINASE"/>
    <property type="match status" value="1"/>
</dbReference>
<evidence type="ECO:0000256" key="7">
    <source>
        <dbReference type="ARBA" id="ARBA00022777"/>
    </source>
</evidence>
<dbReference type="HAMAP" id="MF_00328">
    <property type="entry name" value="Guanylate_kinase"/>
    <property type="match status" value="1"/>
</dbReference>
<comment type="caution">
    <text evidence="13">The sequence shown here is derived from an EMBL/GenBank/DDBJ whole genome shotgun (WGS) entry which is preliminary data.</text>
</comment>
<dbReference type="Gene3D" id="3.30.63.10">
    <property type="entry name" value="Guanylate Kinase phosphate binding domain"/>
    <property type="match status" value="1"/>
</dbReference>
<dbReference type="Proteomes" id="UP001277761">
    <property type="component" value="Unassembled WGS sequence"/>
</dbReference>
<accession>A0ABU4VGT5</accession>
<keyword evidence="6 11" id="KW-0547">Nucleotide-binding</keyword>
<protein>
    <recommendedName>
        <fullName evidence="4 11">Guanylate kinase</fullName>
        <ecNumber evidence="3 11">2.7.4.8</ecNumber>
    </recommendedName>
    <alternativeName>
        <fullName evidence="9 11">GMP kinase</fullName>
    </alternativeName>
</protein>
<dbReference type="SUPFAM" id="SSF52540">
    <property type="entry name" value="P-loop containing nucleoside triphosphate hydrolases"/>
    <property type="match status" value="1"/>
</dbReference>
<evidence type="ECO:0000256" key="10">
    <source>
        <dbReference type="ARBA" id="ARBA00048594"/>
    </source>
</evidence>
<dbReference type="CDD" id="cd00071">
    <property type="entry name" value="GMPK"/>
    <property type="match status" value="1"/>
</dbReference>
<proteinExistence type="inferred from homology"/>
<evidence type="ECO:0000256" key="11">
    <source>
        <dbReference type="HAMAP-Rule" id="MF_00328"/>
    </source>
</evidence>
<dbReference type="RefSeq" id="WP_319952203.1">
    <property type="nucleotide sequence ID" value="NZ_JAXAVX010000001.1"/>
</dbReference>
<reference evidence="13 14" key="1">
    <citation type="submission" date="2023-11" db="EMBL/GenBank/DDBJ databases">
        <authorList>
            <person name="Xu M."/>
            <person name="Jiang T."/>
        </authorList>
    </citation>
    <scope>NUCLEOTIDE SEQUENCE [LARGE SCALE GENOMIC DNA]</scope>
    <source>
        <strain evidence="13 14">SD</strain>
    </source>
</reference>
<dbReference type="PANTHER" id="PTHR23117">
    <property type="entry name" value="GUANYLATE KINASE-RELATED"/>
    <property type="match status" value="1"/>
</dbReference>
<feature type="domain" description="Guanylate kinase-like" evidence="12">
    <location>
        <begin position="2"/>
        <end position="180"/>
    </location>
</feature>
<evidence type="ECO:0000256" key="4">
    <source>
        <dbReference type="ARBA" id="ARBA00016296"/>
    </source>
</evidence>
<name>A0ABU4VGT5_9ACTN</name>
<evidence type="ECO:0000256" key="3">
    <source>
        <dbReference type="ARBA" id="ARBA00012961"/>
    </source>
</evidence>
<dbReference type="EC" id="2.7.4.8" evidence="3 11"/>
<dbReference type="Pfam" id="PF00625">
    <property type="entry name" value="Guanylate_kin"/>
    <property type="match status" value="1"/>
</dbReference>
<keyword evidence="8 11" id="KW-0067">ATP-binding</keyword>
<keyword evidence="7 11" id="KW-0418">Kinase</keyword>
<sequence length="189" mass="21031">MARVFVITGPSGVGKGTLIRRLRAAVPELRLSVSATTRAPRAGEQDGRDYWFLDEETFHRKVEDGEFVEHAEYAGRRYGTLRSELERHLAAGAPVVLEIEVQGAQQIRGTMPEAVQVFVAPPSFDVLRERLAGRGTDDPEVIERRLDVARGELRQQEQFDHLLVNDDLDATTERLVGIVREQLATATAG</sequence>
<dbReference type="PROSITE" id="PS50052">
    <property type="entry name" value="GUANYLATE_KINASE_2"/>
    <property type="match status" value="1"/>
</dbReference>
<dbReference type="PROSITE" id="PS00856">
    <property type="entry name" value="GUANYLATE_KINASE_1"/>
    <property type="match status" value="1"/>
</dbReference>
<dbReference type="InterPro" id="IPR008144">
    <property type="entry name" value="Guanylate_kin-like_dom"/>
</dbReference>
<evidence type="ECO:0000313" key="14">
    <source>
        <dbReference type="Proteomes" id="UP001277761"/>
    </source>
</evidence>
<dbReference type="Gene3D" id="3.40.50.300">
    <property type="entry name" value="P-loop containing nucleotide triphosphate hydrolases"/>
    <property type="match status" value="1"/>
</dbReference>
<dbReference type="GO" id="GO:0004385">
    <property type="term" value="F:GMP kinase activity"/>
    <property type="evidence" value="ECO:0007669"/>
    <property type="project" value="UniProtKB-EC"/>
</dbReference>
<dbReference type="SMART" id="SM00072">
    <property type="entry name" value="GuKc"/>
    <property type="match status" value="1"/>
</dbReference>
<dbReference type="InterPro" id="IPR008145">
    <property type="entry name" value="GK/Ca_channel_bsu"/>
</dbReference>
<dbReference type="InterPro" id="IPR020590">
    <property type="entry name" value="Guanylate_kinase_CS"/>
</dbReference>
<evidence type="ECO:0000256" key="1">
    <source>
        <dbReference type="ARBA" id="ARBA00003531"/>
    </source>
</evidence>
<evidence type="ECO:0000259" key="12">
    <source>
        <dbReference type="PROSITE" id="PS50052"/>
    </source>
</evidence>
<evidence type="ECO:0000313" key="13">
    <source>
        <dbReference type="EMBL" id="MDX8150050.1"/>
    </source>
</evidence>
<evidence type="ECO:0000256" key="2">
    <source>
        <dbReference type="ARBA" id="ARBA00005790"/>
    </source>
</evidence>
<dbReference type="InterPro" id="IPR027417">
    <property type="entry name" value="P-loop_NTPase"/>
</dbReference>